<accession>A0A918CWJ5</accession>
<evidence type="ECO:0000256" key="4">
    <source>
        <dbReference type="ARBA" id="ARBA00023125"/>
    </source>
</evidence>
<dbReference type="AlphaFoldDB" id="A0A918CWJ5"/>
<sequence>MVQELIEHTQMRTNIRNGHREKVLTMLAGDLDLETPKVRTGSIFPSLLERRRRIDQALYAVVKEAYVHGVSTRSVDDLAKALGGDSGISKSEVSRICQALDEPLTAWSPPASPRTATARSSG</sequence>
<proteinExistence type="inferred from homology"/>
<reference evidence="7" key="1">
    <citation type="journal article" date="2014" name="Int. J. Syst. Evol. Microbiol.">
        <title>Complete genome sequence of Corynebacterium casei LMG S-19264T (=DSM 44701T), isolated from a smear-ripened cheese.</title>
        <authorList>
            <consortium name="US DOE Joint Genome Institute (JGI-PGF)"/>
            <person name="Walter F."/>
            <person name="Albersmeier A."/>
            <person name="Kalinowski J."/>
            <person name="Ruckert C."/>
        </authorList>
    </citation>
    <scope>NUCLEOTIDE SEQUENCE</scope>
    <source>
        <strain evidence="7">CGMCC 4.7110</strain>
    </source>
</reference>
<dbReference type="GO" id="GO:0004803">
    <property type="term" value="F:transposase activity"/>
    <property type="evidence" value="ECO:0007669"/>
    <property type="project" value="UniProtKB-UniRule"/>
</dbReference>
<keyword evidence="5 6" id="KW-0233">DNA recombination</keyword>
<evidence type="ECO:0000256" key="3">
    <source>
        <dbReference type="ARBA" id="ARBA00022578"/>
    </source>
</evidence>
<comment type="function">
    <text evidence="1 6">Required for the transposition of the insertion element.</text>
</comment>
<gene>
    <name evidence="7" type="ORF">GCM10011578_085350</name>
</gene>
<evidence type="ECO:0000256" key="6">
    <source>
        <dbReference type="RuleBase" id="RU365089"/>
    </source>
</evidence>
<keyword evidence="4 6" id="KW-0238">DNA-binding</keyword>
<name>A0A918CWJ5_9ACTN</name>
<dbReference type="InterPro" id="IPR001207">
    <property type="entry name" value="Transposase_mutator"/>
</dbReference>
<evidence type="ECO:0000313" key="7">
    <source>
        <dbReference type="EMBL" id="GGN39151.1"/>
    </source>
</evidence>
<evidence type="ECO:0000256" key="2">
    <source>
        <dbReference type="ARBA" id="ARBA00010961"/>
    </source>
</evidence>
<dbReference type="PANTHER" id="PTHR33217:SF7">
    <property type="entry name" value="TRANSPOSASE FOR INSERTION SEQUENCE ELEMENT IS1081"/>
    <property type="match status" value="1"/>
</dbReference>
<comment type="similarity">
    <text evidence="2 6">Belongs to the transposase mutator family.</text>
</comment>
<keyword evidence="8" id="KW-1185">Reference proteome</keyword>
<dbReference type="GO" id="GO:0003677">
    <property type="term" value="F:DNA binding"/>
    <property type="evidence" value="ECO:0007669"/>
    <property type="project" value="UniProtKB-UniRule"/>
</dbReference>
<dbReference type="Pfam" id="PF00872">
    <property type="entry name" value="Transposase_mut"/>
    <property type="match status" value="1"/>
</dbReference>
<keyword evidence="3 6" id="KW-0815">Transposition</keyword>
<protein>
    <recommendedName>
        <fullName evidence="6">Mutator family transposase</fullName>
    </recommendedName>
</protein>
<dbReference type="Proteomes" id="UP000653411">
    <property type="component" value="Unassembled WGS sequence"/>
</dbReference>
<reference evidence="7" key="2">
    <citation type="submission" date="2020-09" db="EMBL/GenBank/DDBJ databases">
        <authorList>
            <person name="Sun Q."/>
            <person name="Zhou Y."/>
        </authorList>
    </citation>
    <scope>NUCLEOTIDE SEQUENCE</scope>
    <source>
        <strain evidence="7">CGMCC 4.7110</strain>
    </source>
</reference>
<dbReference type="EMBL" id="BMML01000029">
    <property type="protein sequence ID" value="GGN39151.1"/>
    <property type="molecule type" value="Genomic_DNA"/>
</dbReference>
<evidence type="ECO:0000256" key="1">
    <source>
        <dbReference type="ARBA" id="ARBA00002190"/>
    </source>
</evidence>
<dbReference type="GO" id="GO:0006313">
    <property type="term" value="P:DNA transposition"/>
    <property type="evidence" value="ECO:0007669"/>
    <property type="project" value="UniProtKB-UniRule"/>
</dbReference>
<organism evidence="7 8">
    <name type="scientific">Streptomyces fuscichromogenes</name>
    <dbReference type="NCBI Taxonomy" id="1324013"/>
    <lineage>
        <taxon>Bacteria</taxon>
        <taxon>Bacillati</taxon>
        <taxon>Actinomycetota</taxon>
        <taxon>Actinomycetes</taxon>
        <taxon>Kitasatosporales</taxon>
        <taxon>Streptomycetaceae</taxon>
        <taxon>Streptomyces</taxon>
    </lineage>
</organism>
<evidence type="ECO:0000256" key="5">
    <source>
        <dbReference type="ARBA" id="ARBA00023172"/>
    </source>
</evidence>
<comment type="caution">
    <text evidence="7">The sequence shown here is derived from an EMBL/GenBank/DDBJ whole genome shotgun (WGS) entry which is preliminary data.</text>
</comment>
<dbReference type="PANTHER" id="PTHR33217">
    <property type="entry name" value="TRANSPOSASE FOR INSERTION SEQUENCE ELEMENT IS1081"/>
    <property type="match status" value="1"/>
</dbReference>
<keyword evidence="6" id="KW-0814">Transposable element</keyword>
<evidence type="ECO:0000313" key="8">
    <source>
        <dbReference type="Proteomes" id="UP000653411"/>
    </source>
</evidence>